<proteinExistence type="predicted"/>
<name>A0AAD4ZTG9_PRUDU</name>
<dbReference type="AlphaFoldDB" id="A0AAD4ZTG9"/>
<accession>A0AAD4ZTG9</accession>
<reference evidence="1 2" key="1">
    <citation type="journal article" date="2022" name="G3 (Bethesda)">
        <title>Whole-genome sequence and methylome profiling of the almond [Prunus dulcis (Mill.) D.A. Webb] cultivar 'Nonpareil'.</title>
        <authorList>
            <person name="D'Amico-Willman K.M."/>
            <person name="Ouma W.Z."/>
            <person name="Meulia T."/>
            <person name="Sideli G.M."/>
            <person name="Gradziel T.M."/>
            <person name="Fresnedo-Ramirez J."/>
        </authorList>
    </citation>
    <scope>NUCLEOTIDE SEQUENCE [LARGE SCALE GENOMIC DNA]</scope>
    <source>
        <strain evidence="1">Clone GOH B32 T37-40</strain>
    </source>
</reference>
<protein>
    <submittedName>
        <fullName evidence="1">Uncharacterized protein</fullName>
    </submittedName>
</protein>
<evidence type="ECO:0000313" key="2">
    <source>
        <dbReference type="Proteomes" id="UP001054821"/>
    </source>
</evidence>
<evidence type="ECO:0000313" key="1">
    <source>
        <dbReference type="EMBL" id="KAI5353889.1"/>
    </source>
</evidence>
<comment type="caution">
    <text evidence="1">The sequence shown here is derived from an EMBL/GenBank/DDBJ whole genome shotgun (WGS) entry which is preliminary data.</text>
</comment>
<keyword evidence="2" id="KW-1185">Reference proteome</keyword>
<organism evidence="1 2">
    <name type="scientific">Prunus dulcis</name>
    <name type="common">Almond</name>
    <name type="synonym">Amygdalus dulcis</name>
    <dbReference type="NCBI Taxonomy" id="3755"/>
    <lineage>
        <taxon>Eukaryota</taxon>
        <taxon>Viridiplantae</taxon>
        <taxon>Streptophyta</taxon>
        <taxon>Embryophyta</taxon>
        <taxon>Tracheophyta</taxon>
        <taxon>Spermatophyta</taxon>
        <taxon>Magnoliopsida</taxon>
        <taxon>eudicotyledons</taxon>
        <taxon>Gunneridae</taxon>
        <taxon>Pentapetalae</taxon>
        <taxon>rosids</taxon>
        <taxon>fabids</taxon>
        <taxon>Rosales</taxon>
        <taxon>Rosaceae</taxon>
        <taxon>Amygdaloideae</taxon>
        <taxon>Amygdaleae</taxon>
        <taxon>Prunus</taxon>
    </lineage>
</organism>
<dbReference type="EMBL" id="JAJFAZ020000001">
    <property type="protein sequence ID" value="KAI5353889.1"/>
    <property type="molecule type" value="Genomic_DNA"/>
</dbReference>
<gene>
    <name evidence="1" type="ORF">L3X38_006783</name>
</gene>
<dbReference type="Proteomes" id="UP001054821">
    <property type="component" value="Chromosome 1"/>
</dbReference>
<sequence>MGLVCDREICGSLKGKRVGYGGSWCHLTPRLTSNPSSVSYNISGDLGFEELVVVFGSASCFLGLEFRFRSISLTRIVHHLCLFPGFLNYCDILVGEGDPVLN</sequence>